<dbReference type="AlphaFoldDB" id="A0A8X6YJI3"/>
<name>A0A8X6YJI3_9ARAC</name>
<dbReference type="Proteomes" id="UP000886998">
    <property type="component" value="Unassembled WGS sequence"/>
</dbReference>
<organism evidence="1 2">
    <name type="scientific">Trichonephila inaurata madagascariensis</name>
    <dbReference type="NCBI Taxonomy" id="2747483"/>
    <lineage>
        <taxon>Eukaryota</taxon>
        <taxon>Metazoa</taxon>
        <taxon>Ecdysozoa</taxon>
        <taxon>Arthropoda</taxon>
        <taxon>Chelicerata</taxon>
        <taxon>Arachnida</taxon>
        <taxon>Araneae</taxon>
        <taxon>Araneomorphae</taxon>
        <taxon>Entelegynae</taxon>
        <taxon>Araneoidea</taxon>
        <taxon>Nephilidae</taxon>
        <taxon>Trichonephila</taxon>
        <taxon>Trichonephila inaurata</taxon>
    </lineage>
</organism>
<keyword evidence="2" id="KW-1185">Reference proteome</keyword>
<proteinExistence type="predicted"/>
<accession>A0A8X6YJI3</accession>
<evidence type="ECO:0000313" key="2">
    <source>
        <dbReference type="Proteomes" id="UP000886998"/>
    </source>
</evidence>
<dbReference type="EMBL" id="BMAV01019141">
    <property type="protein sequence ID" value="GFY71893.1"/>
    <property type="molecule type" value="Genomic_DNA"/>
</dbReference>
<comment type="caution">
    <text evidence="1">The sequence shown here is derived from an EMBL/GenBank/DDBJ whole genome shotgun (WGS) entry which is preliminary data.</text>
</comment>
<gene>
    <name evidence="1" type="ORF">TNIN_342221</name>
</gene>
<evidence type="ECO:0000313" key="1">
    <source>
        <dbReference type="EMBL" id="GFY71893.1"/>
    </source>
</evidence>
<reference evidence="1" key="1">
    <citation type="submission" date="2020-08" db="EMBL/GenBank/DDBJ databases">
        <title>Multicomponent nature underlies the extraordinary mechanical properties of spider dragline silk.</title>
        <authorList>
            <person name="Kono N."/>
            <person name="Nakamura H."/>
            <person name="Mori M."/>
            <person name="Yoshida Y."/>
            <person name="Ohtoshi R."/>
            <person name="Malay A.D."/>
            <person name="Moran D.A.P."/>
            <person name="Tomita M."/>
            <person name="Numata K."/>
            <person name="Arakawa K."/>
        </authorList>
    </citation>
    <scope>NUCLEOTIDE SEQUENCE</scope>
</reference>
<sequence length="91" mass="10095">MPILRSGLPFTINKSVFVSSYQACWVMGLPTICCVNGENTIRMMGWHIVSGGRMPLLSRTSMTLLTFLLWGDDRGGHDEVISTLAFSNEDI</sequence>
<protein>
    <submittedName>
        <fullName evidence="1">Uncharacterized protein</fullName>
    </submittedName>
</protein>